<dbReference type="Pfam" id="PF00149">
    <property type="entry name" value="Metallophos"/>
    <property type="match status" value="1"/>
</dbReference>
<dbReference type="Proteomes" id="UP000005707">
    <property type="component" value="Unassembled WGS sequence"/>
</dbReference>
<gene>
    <name evidence="2" type="ORF">HLPCO_001411</name>
</gene>
<evidence type="ECO:0000313" key="2">
    <source>
        <dbReference type="EMBL" id="ERJ12425.1"/>
    </source>
</evidence>
<comment type="caution">
    <text evidence="2">The sequence shown here is derived from an EMBL/GenBank/DDBJ whole genome shotgun (WGS) entry which is preliminary data.</text>
</comment>
<dbReference type="Gene3D" id="3.60.21.10">
    <property type="match status" value="1"/>
</dbReference>
<dbReference type="AlphaFoldDB" id="U2FHX8"/>
<dbReference type="InParanoid" id="U2FHX8"/>
<dbReference type="GO" id="GO:0016787">
    <property type="term" value="F:hydrolase activity"/>
    <property type="evidence" value="ECO:0007669"/>
    <property type="project" value="InterPro"/>
</dbReference>
<dbReference type="STRING" id="1033810.HLPCO_001411"/>
<sequence length="108" mass="12537">MKVMFVSDIHGSLNDTIQMIEVFNKEGADKLIVLGDILYHGPRNPLPSTYNPSEVEKLLNQYSQRIISIRGNCDSEVDQMVLEFEMMQDHSHLLLDDYHFFLTHGHKF</sequence>
<reference evidence="2 3" key="2">
    <citation type="journal article" date="2013" name="PLoS ONE">
        <title>INDIGO - INtegrated Data Warehouse of MIcrobial GenOmes with Examples from the Red Sea Extremophiles.</title>
        <authorList>
            <person name="Alam I."/>
            <person name="Antunes A."/>
            <person name="Kamau A.A."/>
            <person name="Ba Alawi W."/>
            <person name="Kalkatawi M."/>
            <person name="Stingl U."/>
            <person name="Bajic V.B."/>
        </authorList>
    </citation>
    <scope>NUCLEOTIDE SEQUENCE [LARGE SCALE GENOMIC DNA]</scope>
    <source>
        <strain evidence="2 3">SSD-17B</strain>
    </source>
</reference>
<dbReference type="SUPFAM" id="SSF56300">
    <property type="entry name" value="Metallo-dependent phosphatases"/>
    <property type="match status" value="1"/>
</dbReference>
<evidence type="ECO:0000313" key="3">
    <source>
        <dbReference type="Proteomes" id="UP000005707"/>
    </source>
</evidence>
<dbReference type="eggNOG" id="COG0622">
    <property type="taxonomic scope" value="Bacteria"/>
</dbReference>
<dbReference type="NCBIfam" id="NF006988">
    <property type="entry name" value="PRK09453.1"/>
    <property type="match status" value="1"/>
</dbReference>
<protein>
    <submittedName>
        <fullName evidence="2">Phosphoesterase protein</fullName>
    </submittedName>
</protein>
<feature type="domain" description="Calcineurin-like phosphoesterase" evidence="1">
    <location>
        <begin position="1"/>
        <end position="87"/>
    </location>
</feature>
<name>U2FHX8_9MOLU</name>
<organism evidence="2 3">
    <name type="scientific">Haloplasma contractile SSD-17B</name>
    <dbReference type="NCBI Taxonomy" id="1033810"/>
    <lineage>
        <taxon>Bacteria</taxon>
        <taxon>Bacillati</taxon>
        <taxon>Mycoplasmatota</taxon>
        <taxon>Mollicutes</taxon>
        <taxon>Haloplasmatales</taxon>
        <taxon>Haloplasmataceae</taxon>
        <taxon>Haloplasma</taxon>
    </lineage>
</organism>
<accession>U2FHX8</accession>
<dbReference type="EMBL" id="AFNU02000004">
    <property type="protein sequence ID" value="ERJ12425.1"/>
    <property type="molecule type" value="Genomic_DNA"/>
</dbReference>
<proteinExistence type="predicted"/>
<dbReference type="InterPro" id="IPR029052">
    <property type="entry name" value="Metallo-depent_PP-like"/>
</dbReference>
<evidence type="ECO:0000259" key="1">
    <source>
        <dbReference type="Pfam" id="PF00149"/>
    </source>
</evidence>
<reference evidence="2 3" key="1">
    <citation type="journal article" date="2011" name="J. Bacteriol.">
        <title>Genome sequence of Haloplasma contractile, an unusual contractile bacterium from a deep-sea anoxic brine lake.</title>
        <authorList>
            <person name="Antunes A."/>
            <person name="Alam I."/>
            <person name="El Dorry H."/>
            <person name="Siam R."/>
            <person name="Robertson A."/>
            <person name="Bajic V.B."/>
            <person name="Stingl U."/>
        </authorList>
    </citation>
    <scope>NUCLEOTIDE SEQUENCE [LARGE SCALE GENOMIC DNA]</scope>
    <source>
        <strain evidence="2 3">SSD-17B</strain>
    </source>
</reference>
<keyword evidence="3" id="KW-1185">Reference proteome</keyword>
<dbReference type="InterPro" id="IPR004843">
    <property type="entry name" value="Calcineurin-like_PHP"/>
</dbReference>